<evidence type="ECO:0000313" key="3">
    <source>
        <dbReference type="Proteomes" id="UP000266841"/>
    </source>
</evidence>
<reference evidence="2 3" key="1">
    <citation type="journal article" date="2012" name="Genome Biol.">
        <title>Genome and low-iron response of an oceanic diatom adapted to chronic iron limitation.</title>
        <authorList>
            <person name="Lommer M."/>
            <person name="Specht M."/>
            <person name="Roy A.S."/>
            <person name="Kraemer L."/>
            <person name="Andreson R."/>
            <person name="Gutowska M.A."/>
            <person name="Wolf J."/>
            <person name="Bergner S.V."/>
            <person name="Schilhabel M.B."/>
            <person name="Klostermeier U.C."/>
            <person name="Beiko R.G."/>
            <person name="Rosenstiel P."/>
            <person name="Hippler M."/>
            <person name="Laroche J."/>
        </authorList>
    </citation>
    <scope>NUCLEOTIDE SEQUENCE [LARGE SCALE GENOMIC DNA]</scope>
    <source>
        <strain evidence="2 3">CCMP1005</strain>
    </source>
</reference>
<dbReference type="Proteomes" id="UP000266841">
    <property type="component" value="Unassembled WGS sequence"/>
</dbReference>
<sequence length="70" mass="7517">MLEGPGTDRASTVHRHRMAPCMIWITGHGGELTGLPAEDEGHQPVRDGGHAGEAPGSHEQQRAERDVIRG</sequence>
<dbReference type="AlphaFoldDB" id="K0TFY4"/>
<name>K0TFY4_THAOC</name>
<feature type="region of interest" description="Disordered" evidence="1">
    <location>
        <begin position="32"/>
        <end position="70"/>
    </location>
</feature>
<comment type="caution">
    <text evidence="2">The sequence shown here is derived from an EMBL/GenBank/DDBJ whole genome shotgun (WGS) entry which is preliminary data.</text>
</comment>
<proteinExistence type="predicted"/>
<feature type="compositionally biased region" description="Basic and acidic residues" evidence="1">
    <location>
        <begin position="59"/>
        <end position="70"/>
    </location>
</feature>
<feature type="compositionally biased region" description="Basic and acidic residues" evidence="1">
    <location>
        <begin position="39"/>
        <end position="50"/>
    </location>
</feature>
<accession>K0TFY4</accession>
<evidence type="ECO:0000256" key="1">
    <source>
        <dbReference type="SAM" id="MobiDB-lite"/>
    </source>
</evidence>
<organism evidence="2 3">
    <name type="scientific">Thalassiosira oceanica</name>
    <name type="common">Marine diatom</name>
    <dbReference type="NCBI Taxonomy" id="159749"/>
    <lineage>
        <taxon>Eukaryota</taxon>
        <taxon>Sar</taxon>
        <taxon>Stramenopiles</taxon>
        <taxon>Ochrophyta</taxon>
        <taxon>Bacillariophyta</taxon>
        <taxon>Coscinodiscophyceae</taxon>
        <taxon>Thalassiosirophycidae</taxon>
        <taxon>Thalassiosirales</taxon>
        <taxon>Thalassiosiraceae</taxon>
        <taxon>Thalassiosira</taxon>
    </lineage>
</organism>
<dbReference type="EMBL" id="AGNL01002405">
    <property type="protein sequence ID" value="EJK76255.1"/>
    <property type="molecule type" value="Genomic_DNA"/>
</dbReference>
<evidence type="ECO:0000313" key="2">
    <source>
        <dbReference type="EMBL" id="EJK76255.1"/>
    </source>
</evidence>
<protein>
    <submittedName>
        <fullName evidence="2">Uncharacterized protein</fullName>
    </submittedName>
</protein>
<gene>
    <name evidence="2" type="ORF">THAOC_01994</name>
</gene>
<keyword evidence="3" id="KW-1185">Reference proteome</keyword>
<feature type="non-terminal residue" evidence="2">
    <location>
        <position position="70"/>
    </location>
</feature>